<dbReference type="EMBL" id="HBUE01067502">
    <property type="protein sequence ID" value="CAG6471417.1"/>
    <property type="molecule type" value="Transcribed_RNA"/>
</dbReference>
<dbReference type="EMBL" id="HBUE01243890">
    <property type="protein sequence ID" value="CAG6550896.1"/>
    <property type="molecule type" value="Transcribed_RNA"/>
</dbReference>
<feature type="compositionally biased region" description="Basic and acidic residues" evidence="1">
    <location>
        <begin position="90"/>
        <end position="103"/>
    </location>
</feature>
<evidence type="ECO:0000313" key="2">
    <source>
        <dbReference type="EMBL" id="CAG6550896.1"/>
    </source>
</evidence>
<feature type="compositionally biased region" description="Basic and acidic residues" evidence="1">
    <location>
        <begin position="61"/>
        <end position="80"/>
    </location>
</feature>
<sequence>MGAREVQGVPQVLPHRVPVQAVRGARPQDRSGAGLRAPLAGEGVLQARKATARRRQCGDAAEARPRLVDASPHEQADPREAGAGTGGARAGREGTDRAGEEEQ</sequence>
<name>A0A8D8N3I5_CULPI</name>
<dbReference type="AlphaFoldDB" id="A0A8D8N3I5"/>
<organism evidence="2">
    <name type="scientific">Culex pipiens</name>
    <name type="common">House mosquito</name>
    <dbReference type="NCBI Taxonomy" id="7175"/>
    <lineage>
        <taxon>Eukaryota</taxon>
        <taxon>Metazoa</taxon>
        <taxon>Ecdysozoa</taxon>
        <taxon>Arthropoda</taxon>
        <taxon>Hexapoda</taxon>
        <taxon>Insecta</taxon>
        <taxon>Pterygota</taxon>
        <taxon>Neoptera</taxon>
        <taxon>Endopterygota</taxon>
        <taxon>Diptera</taxon>
        <taxon>Nematocera</taxon>
        <taxon>Culicoidea</taxon>
        <taxon>Culicidae</taxon>
        <taxon>Culicinae</taxon>
        <taxon>Culicini</taxon>
        <taxon>Culex</taxon>
        <taxon>Culex</taxon>
    </lineage>
</organism>
<dbReference type="EMBL" id="HBUE01350989">
    <property type="protein sequence ID" value="CAG6603190.1"/>
    <property type="molecule type" value="Transcribed_RNA"/>
</dbReference>
<proteinExistence type="predicted"/>
<dbReference type="EMBL" id="HBUE01243887">
    <property type="protein sequence ID" value="CAG6550892.1"/>
    <property type="molecule type" value="Transcribed_RNA"/>
</dbReference>
<feature type="region of interest" description="Disordered" evidence="1">
    <location>
        <begin position="17"/>
        <end position="103"/>
    </location>
</feature>
<protein>
    <submittedName>
        <fullName evidence="2">(northern house mosquito) hypothetical protein</fullName>
    </submittedName>
</protein>
<evidence type="ECO:0000256" key="1">
    <source>
        <dbReference type="SAM" id="MobiDB-lite"/>
    </source>
</evidence>
<dbReference type="EMBL" id="HBUE01350986">
    <property type="protein sequence ID" value="CAG6603186.1"/>
    <property type="molecule type" value="Transcribed_RNA"/>
</dbReference>
<accession>A0A8D8N3I5</accession>
<reference evidence="2" key="1">
    <citation type="submission" date="2021-05" db="EMBL/GenBank/DDBJ databases">
        <authorList>
            <person name="Alioto T."/>
            <person name="Alioto T."/>
            <person name="Gomez Garrido J."/>
        </authorList>
    </citation>
    <scope>NUCLEOTIDE SEQUENCE</scope>
</reference>